<dbReference type="Proteomes" id="UP001396334">
    <property type="component" value="Unassembled WGS sequence"/>
</dbReference>
<proteinExistence type="predicted"/>
<evidence type="ECO:0000313" key="2">
    <source>
        <dbReference type="Proteomes" id="UP001396334"/>
    </source>
</evidence>
<accession>A0ABR2RKC0</accession>
<evidence type="ECO:0000313" key="1">
    <source>
        <dbReference type="EMBL" id="KAK9013364.1"/>
    </source>
</evidence>
<name>A0ABR2RKC0_9ROSI</name>
<comment type="caution">
    <text evidence="1">The sequence shown here is derived from an EMBL/GenBank/DDBJ whole genome shotgun (WGS) entry which is preliminary data.</text>
</comment>
<reference evidence="1 2" key="1">
    <citation type="journal article" date="2024" name="G3 (Bethesda)">
        <title>Genome assembly of Hibiscus sabdariffa L. provides insights into metabolisms of medicinal natural products.</title>
        <authorList>
            <person name="Kim T."/>
        </authorList>
    </citation>
    <scope>NUCLEOTIDE SEQUENCE [LARGE SCALE GENOMIC DNA]</scope>
    <source>
        <strain evidence="1">TK-2024</strain>
        <tissue evidence="1">Old leaves</tissue>
    </source>
</reference>
<dbReference type="EMBL" id="JBBPBN010000022">
    <property type="protein sequence ID" value="KAK9013364.1"/>
    <property type="molecule type" value="Genomic_DNA"/>
</dbReference>
<gene>
    <name evidence="1" type="ORF">V6N11_041376</name>
</gene>
<organism evidence="1 2">
    <name type="scientific">Hibiscus sabdariffa</name>
    <name type="common">roselle</name>
    <dbReference type="NCBI Taxonomy" id="183260"/>
    <lineage>
        <taxon>Eukaryota</taxon>
        <taxon>Viridiplantae</taxon>
        <taxon>Streptophyta</taxon>
        <taxon>Embryophyta</taxon>
        <taxon>Tracheophyta</taxon>
        <taxon>Spermatophyta</taxon>
        <taxon>Magnoliopsida</taxon>
        <taxon>eudicotyledons</taxon>
        <taxon>Gunneridae</taxon>
        <taxon>Pentapetalae</taxon>
        <taxon>rosids</taxon>
        <taxon>malvids</taxon>
        <taxon>Malvales</taxon>
        <taxon>Malvaceae</taxon>
        <taxon>Malvoideae</taxon>
        <taxon>Hibiscus</taxon>
    </lineage>
</organism>
<keyword evidence="2" id="KW-1185">Reference proteome</keyword>
<sequence>MERLKSAKLHGRLAVENAALVAVAPHNKIYQKNKNKGGRTEKGESLLAECSTRANLHAEKCFRSSGDCDWLYGVAQSFYLSH</sequence>
<protein>
    <submittedName>
        <fullName evidence="1">Uncharacterized protein</fullName>
    </submittedName>
</protein>